<evidence type="ECO:0000313" key="5">
    <source>
        <dbReference type="Proteomes" id="UP000630353"/>
    </source>
</evidence>
<sequence length="309" mass="33975">MSRPIVLFENMRAVPYVPFYLAAERGDWARAGAEVRIETSPATAQTAAALLDGRADVSWGGPMRVMLHHDSDRDCPLVCFGQVVSGEPFVLVGRHANPEFRFADLAHSRDWPGPRIGVAVDVPTPWMTFQDDLRREGIDPAAINRAPDLPMAANVARLEAGKVDVVQVFEPYVDRLVAGGRGHVWHRFARRGDMSYTSFYTTRRFAAERRETCRALVRGIAAAQQALFAETADEIAAQVAGWFPDFDRAALARMIEGYRSSGVWARSPELPAETFVRLKASLLSGGLIGYDVPYDRAVDDAITAEALAG</sequence>
<dbReference type="Pfam" id="PF13379">
    <property type="entry name" value="NMT1_2"/>
    <property type="match status" value="1"/>
</dbReference>
<evidence type="ECO:0000256" key="1">
    <source>
        <dbReference type="ARBA" id="ARBA00004418"/>
    </source>
</evidence>
<reference evidence="4" key="1">
    <citation type="journal article" date="2014" name="Int. J. Syst. Evol. Microbiol.">
        <title>Complete genome sequence of Corynebacterium casei LMG S-19264T (=DSM 44701T), isolated from a smear-ripened cheese.</title>
        <authorList>
            <consortium name="US DOE Joint Genome Institute (JGI-PGF)"/>
            <person name="Walter F."/>
            <person name="Albersmeier A."/>
            <person name="Kalinowski J."/>
            <person name="Ruckert C."/>
        </authorList>
    </citation>
    <scope>NUCLEOTIDE SEQUENCE</scope>
    <source>
        <strain evidence="4">KCTC 42651</strain>
    </source>
</reference>
<accession>A0A918XM43</accession>
<evidence type="ECO:0000313" key="4">
    <source>
        <dbReference type="EMBL" id="GHD39026.1"/>
    </source>
</evidence>
<dbReference type="SUPFAM" id="SSF53850">
    <property type="entry name" value="Periplasmic binding protein-like II"/>
    <property type="match status" value="1"/>
</dbReference>
<reference evidence="4" key="2">
    <citation type="submission" date="2020-09" db="EMBL/GenBank/DDBJ databases">
        <authorList>
            <person name="Sun Q."/>
            <person name="Kim S."/>
        </authorList>
    </citation>
    <scope>NUCLEOTIDE SEQUENCE</scope>
    <source>
        <strain evidence="4">KCTC 42651</strain>
    </source>
</reference>
<comment type="similarity">
    <text evidence="2">Belongs to the bacterial solute-binding protein SsuA/TauA family.</text>
</comment>
<dbReference type="Proteomes" id="UP000630353">
    <property type="component" value="Unassembled WGS sequence"/>
</dbReference>
<evidence type="ECO:0000256" key="3">
    <source>
        <dbReference type="ARBA" id="ARBA00022729"/>
    </source>
</evidence>
<name>A0A918XM43_9PROT</name>
<comment type="subcellular location">
    <subcellularLocation>
        <location evidence="1">Periplasm</location>
    </subcellularLocation>
</comment>
<dbReference type="GO" id="GO:0042597">
    <property type="term" value="C:periplasmic space"/>
    <property type="evidence" value="ECO:0007669"/>
    <property type="project" value="UniProtKB-SubCell"/>
</dbReference>
<dbReference type="EMBL" id="BMZS01000001">
    <property type="protein sequence ID" value="GHD39026.1"/>
    <property type="molecule type" value="Genomic_DNA"/>
</dbReference>
<dbReference type="AlphaFoldDB" id="A0A918XM43"/>
<keyword evidence="5" id="KW-1185">Reference proteome</keyword>
<proteinExistence type="inferred from homology"/>
<keyword evidence="3" id="KW-0732">Signal</keyword>
<dbReference type="RefSeq" id="WP_189986899.1">
    <property type="nucleotide sequence ID" value="NZ_BMZS01000001.1"/>
</dbReference>
<dbReference type="PANTHER" id="PTHR30024">
    <property type="entry name" value="ALIPHATIC SULFONATES-BINDING PROTEIN-RELATED"/>
    <property type="match status" value="1"/>
</dbReference>
<evidence type="ECO:0000256" key="2">
    <source>
        <dbReference type="ARBA" id="ARBA00010742"/>
    </source>
</evidence>
<dbReference type="Gene3D" id="3.40.190.10">
    <property type="entry name" value="Periplasmic binding protein-like II"/>
    <property type="match status" value="2"/>
</dbReference>
<comment type="caution">
    <text evidence="4">The sequence shown here is derived from an EMBL/GenBank/DDBJ whole genome shotgun (WGS) entry which is preliminary data.</text>
</comment>
<dbReference type="PANTHER" id="PTHR30024:SF47">
    <property type="entry name" value="TAURINE-BINDING PERIPLASMIC PROTEIN"/>
    <property type="match status" value="1"/>
</dbReference>
<evidence type="ECO:0008006" key="6">
    <source>
        <dbReference type="Google" id="ProtNLM"/>
    </source>
</evidence>
<gene>
    <name evidence="4" type="ORF">GCM10017083_00430</name>
</gene>
<organism evidence="4 5">
    <name type="scientific">Thalassobaculum fulvum</name>
    <dbReference type="NCBI Taxonomy" id="1633335"/>
    <lineage>
        <taxon>Bacteria</taxon>
        <taxon>Pseudomonadati</taxon>
        <taxon>Pseudomonadota</taxon>
        <taxon>Alphaproteobacteria</taxon>
        <taxon>Rhodospirillales</taxon>
        <taxon>Thalassobaculaceae</taxon>
        <taxon>Thalassobaculum</taxon>
    </lineage>
</organism>
<protein>
    <recommendedName>
        <fullName evidence="6">ABC transporter substrate-binding protein</fullName>
    </recommendedName>
</protein>